<organism evidence="4 5">
    <name type="scientific">Ahrensia kielensis</name>
    <dbReference type="NCBI Taxonomy" id="76980"/>
    <lineage>
        <taxon>Bacteria</taxon>
        <taxon>Pseudomonadati</taxon>
        <taxon>Pseudomonadota</taxon>
        <taxon>Alphaproteobacteria</taxon>
        <taxon>Hyphomicrobiales</taxon>
        <taxon>Ahrensiaceae</taxon>
        <taxon>Ahrensia</taxon>
    </lineage>
</organism>
<evidence type="ECO:0000313" key="4">
    <source>
        <dbReference type="EMBL" id="MEM5500557.1"/>
    </source>
</evidence>
<dbReference type="Proteomes" id="UP001477870">
    <property type="component" value="Unassembled WGS sequence"/>
</dbReference>
<evidence type="ECO:0000256" key="2">
    <source>
        <dbReference type="RuleBase" id="RU004328"/>
    </source>
</evidence>
<dbReference type="PROSITE" id="PS51257">
    <property type="entry name" value="PROKAR_LIPOPROTEIN"/>
    <property type="match status" value="1"/>
</dbReference>
<proteinExistence type="inferred from homology"/>
<dbReference type="InterPro" id="IPR001568">
    <property type="entry name" value="RNase_T2-like"/>
</dbReference>
<dbReference type="InterPro" id="IPR033130">
    <property type="entry name" value="RNase_T2_His_AS_2"/>
</dbReference>
<dbReference type="Pfam" id="PF00445">
    <property type="entry name" value="Ribonuclease_T2"/>
    <property type="match status" value="1"/>
</dbReference>
<dbReference type="InterPro" id="IPR039378">
    <property type="entry name" value="RNase_T2_prok"/>
</dbReference>
<protein>
    <submittedName>
        <fullName evidence="4">Ribonuclease T</fullName>
    </submittedName>
</protein>
<dbReference type="PANTHER" id="PTHR11240:SF22">
    <property type="entry name" value="RIBONUCLEASE T2"/>
    <property type="match status" value="1"/>
</dbReference>
<evidence type="ECO:0000256" key="3">
    <source>
        <dbReference type="SAM" id="SignalP"/>
    </source>
</evidence>
<reference evidence="4 5" key="1">
    <citation type="submission" date="2024-03" db="EMBL/GenBank/DDBJ databases">
        <title>Community enrichment and isolation of bacterial strains for fucoidan degradation.</title>
        <authorList>
            <person name="Sichert A."/>
        </authorList>
    </citation>
    <scope>NUCLEOTIDE SEQUENCE [LARGE SCALE GENOMIC DNA]</scope>
    <source>
        <strain evidence="4 5">AS62</strain>
    </source>
</reference>
<accession>A0ABU9T347</accession>
<gene>
    <name evidence="4" type="ORF">WNY59_03035</name>
</gene>
<dbReference type="SUPFAM" id="SSF55895">
    <property type="entry name" value="Ribonuclease Rh-like"/>
    <property type="match status" value="1"/>
</dbReference>
<dbReference type="InterPro" id="IPR018188">
    <property type="entry name" value="RNase_T2_His_AS_1"/>
</dbReference>
<comment type="caution">
    <text evidence="4">The sequence shown here is derived from an EMBL/GenBank/DDBJ whole genome shotgun (WGS) entry which is preliminary data.</text>
</comment>
<feature type="signal peptide" evidence="3">
    <location>
        <begin position="1"/>
        <end position="22"/>
    </location>
</feature>
<dbReference type="InterPro" id="IPR036430">
    <property type="entry name" value="RNase_T2-like_sf"/>
</dbReference>
<evidence type="ECO:0000256" key="1">
    <source>
        <dbReference type="ARBA" id="ARBA00007469"/>
    </source>
</evidence>
<keyword evidence="5" id="KW-1185">Reference proteome</keyword>
<sequence length="225" mass="24980">MNRLIDCIALMLLAGFVASCSADNNDRSESPSTIPIGNGFDFYVLSLSWSPGYCASEGNNADSRQCGPDKKYEFVVHGLWPQFERGYPENCNSSNKLDNSLVSSMTDIMPSFGLIKHQWRKHGSCSGLSPEEYFSVTRSAFSKINLPPSFSGLTETKTISPISVEKLFQAENPDIPSDGIAATCKRNYLRDVRICMTKDLASFRSCPEIDRNYCRSRSMAVAPLR</sequence>
<feature type="chain" id="PRO_5046435107" evidence="3">
    <location>
        <begin position="23"/>
        <end position="225"/>
    </location>
</feature>
<name>A0ABU9T347_9HYPH</name>
<keyword evidence="3" id="KW-0732">Signal</keyword>
<dbReference type="PROSITE" id="PS00530">
    <property type="entry name" value="RNASE_T2_1"/>
    <property type="match status" value="1"/>
</dbReference>
<dbReference type="EMBL" id="JBBMQO010000002">
    <property type="protein sequence ID" value="MEM5500557.1"/>
    <property type="molecule type" value="Genomic_DNA"/>
</dbReference>
<comment type="similarity">
    <text evidence="1 2">Belongs to the RNase T2 family.</text>
</comment>
<dbReference type="PROSITE" id="PS00531">
    <property type="entry name" value="RNASE_T2_2"/>
    <property type="match status" value="1"/>
</dbReference>
<dbReference type="RefSeq" id="WP_342846822.1">
    <property type="nucleotide sequence ID" value="NZ_JBBMQO010000002.1"/>
</dbReference>
<evidence type="ECO:0000313" key="5">
    <source>
        <dbReference type="Proteomes" id="UP001477870"/>
    </source>
</evidence>
<dbReference type="CDD" id="cd01062">
    <property type="entry name" value="RNase_T2_prok"/>
    <property type="match status" value="1"/>
</dbReference>
<dbReference type="PANTHER" id="PTHR11240">
    <property type="entry name" value="RIBONUCLEASE T2"/>
    <property type="match status" value="1"/>
</dbReference>
<dbReference type="Gene3D" id="3.90.730.10">
    <property type="entry name" value="Ribonuclease T2-like"/>
    <property type="match status" value="1"/>
</dbReference>